<keyword evidence="7 9" id="KW-1133">Transmembrane helix</keyword>
<keyword evidence="11" id="KW-1185">Reference proteome</keyword>
<dbReference type="PANTHER" id="PTHR34308">
    <property type="entry name" value="COBALAMIN BIOSYNTHESIS PROTEIN CBIB"/>
    <property type="match status" value="1"/>
</dbReference>
<dbReference type="Pfam" id="PF03186">
    <property type="entry name" value="CobD_Cbib"/>
    <property type="match status" value="1"/>
</dbReference>
<dbReference type="GO" id="GO:0016874">
    <property type="term" value="F:ligase activity"/>
    <property type="evidence" value="ECO:0007669"/>
    <property type="project" value="UniProtKB-KW"/>
</dbReference>
<evidence type="ECO:0000256" key="3">
    <source>
        <dbReference type="ARBA" id="ARBA00006263"/>
    </source>
</evidence>
<proteinExistence type="inferred from homology"/>
<evidence type="ECO:0000256" key="5">
    <source>
        <dbReference type="ARBA" id="ARBA00022573"/>
    </source>
</evidence>
<dbReference type="PANTHER" id="PTHR34308:SF1">
    <property type="entry name" value="COBALAMIN BIOSYNTHESIS PROTEIN CBIB"/>
    <property type="match status" value="1"/>
</dbReference>
<organism evidence="10 11">
    <name type="scientific">Prochlorococcus marinus (strain NATL2A)</name>
    <dbReference type="NCBI Taxonomy" id="59920"/>
    <lineage>
        <taxon>Bacteria</taxon>
        <taxon>Bacillati</taxon>
        <taxon>Cyanobacteriota</taxon>
        <taxon>Cyanophyceae</taxon>
        <taxon>Synechococcales</taxon>
        <taxon>Prochlorococcaceae</taxon>
        <taxon>Prochlorococcus</taxon>
    </lineage>
</organism>
<protein>
    <recommendedName>
        <fullName evidence="9">Cobalamin biosynthesis protein CobD</fullName>
    </recommendedName>
</protein>
<keyword evidence="4 9" id="KW-1003">Cell membrane</keyword>
<keyword evidence="10" id="KW-0436">Ligase</keyword>
<name>Q46JF5_PROMT</name>
<dbReference type="HOGENOM" id="CLU_054212_0_0_3"/>
<dbReference type="PhylomeDB" id="Q46JF5"/>
<dbReference type="EMBL" id="CP000095">
    <property type="protein sequence ID" value="AAZ58373.1"/>
    <property type="molecule type" value="Genomic_DNA"/>
</dbReference>
<keyword evidence="6 9" id="KW-0812">Transmembrane</keyword>
<dbReference type="GO" id="GO:0005886">
    <property type="term" value="C:plasma membrane"/>
    <property type="evidence" value="ECO:0007669"/>
    <property type="project" value="UniProtKB-SubCell"/>
</dbReference>
<evidence type="ECO:0000256" key="1">
    <source>
        <dbReference type="ARBA" id="ARBA00004651"/>
    </source>
</evidence>
<dbReference type="InterPro" id="IPR004485">
    <property type="entry name" value="Cobalamin_biosynth_CobD/CbiB"/>
</dbReference>
<dbReference type="AlphaFoldDB" id="Q46JF5"/>
<comment type="similarity">
    <text evidence="3 9">Belongs to the CobD/CbiB family.</text>
</comment>
<dbReference type="GO" id="GO:0048472">
    <property type="term" value="F:threonine-phosphate decarboxylase activity"/>
    <property type="evidence" value="ECO:0007669"/>
    <property type="project" value="InterPro"/>
</dbReference>
<dbReference type="UniPathway" id="UPA00148"/>
<evidence type="ECO:0000256" key="2">
    <source>
        <dbReference type="ARBA" id="ARBA00004953"/>
    </source>
</evidence>
<comment type="pathway">
    <text evidence="2 9">Cofactor biosynthesis; adenosylcobalamin biosynthesis.</text>
</comment>
<gene>
    <name evidence="9" type="primary">cobD</name>
    <name evidence="10" type="ordered locus">PMN2A_0882</name>
</gene>
<comment type="function">
    <text evidence="9">Converts cobyric acid to cobinamide by the addition of aminopropanol on the F carboxylic group.</text>
</comment>
<dbReference type="Proteomes" id="UP000002535">
    <property type="component" value="Chromosome"/>
</dbReference>
<dbReference type="HAMAP" id="MF_00024">
    <property type="entry name" value="CobD_CbiB"/>
    <property type="match status" value="1"/>
</dbReference>
<reference evidence="10 11" key="1">
    <citation type="journal article" date="2007" name="PLoS Genet.">
        <title>Patterns and implications of gene gain and loss in the evolution of Prochlorococcus.</title>
        <authorList>
            <person name="Kettler G.C."/>
            <person name="Martiny A.C."/>
            <person name="Huang K."/>
            <person name="Zucker J."/>
            <person name="Coleman M.L."/>
            <person name="Rodrigue S."/>
            <person name="Chen F."/>
            <person name="Lapidus A."/>
            <person name="Ferriera S."/>
            <person name="Johnson J."/>
            <person name="Steglich C."/>
            <person name="Church G.M."/>
            <person name="Richardson P."/>
            <person name="Chisholm S.W."/>
        </authorList>
    </citation>
    <scope>NUCLEOTIDE SEQUENCE [LARGE SCALE GENOMIC DNA]</scope>
    <source>
        <strain evidence="10 11">NATL2A</strain>
    </source>
</reference>
<evidence type="ECO:0000256" key="6">
    <source>
        <dbReference type="ARBA" id="ARBA00022692"/>
    </source>
</evidence>
<evidence type="ECO:0000256" key="8">
    <source>
        <dbReference type="ARBA" id="ARBA00023136"/>
    </source>
</evidence>
<dbReference type="STRING" id="59920.PMN2A_0882"/>
<dbReference type="KEGG" id="pmn:PMN2A_0882"/>
<evidence type="ECO:0000313" key="10">
    <source>
        <dbReference type="EMBL" id="AAZ58373.1"/>
    </source>
</evidence>
<evidence type="ECO:0000313" key="11">
    <source>
        <dbReference type="Proteomes" id="UP000002535"/>
    </source>
</evidence>
<evidence type="ECO:0000256" key="4">
    <source>
        <dbReference type="ARBA" id="ARBA00022475"/>
    </source>
</evidence>
<keyword evidence="5 9" id="KW-0169">Cobalamin biosynthesis</keyword>
<evidence type="ECO:0000256" key="9">
    <source>
        <dbReference type="HAMAP-Rule" id="MF_00024"/>
    </source>
</evidence>
<accession>Q46JF5</accession>
<comment type="caution">
    <text evidence="9">Lacks conserved residue(s) required for the propagation of feature annotation.</text>
</comment>
<sequence>MPHPVQFMGLVISFLKGLTERIAKENKSKLYIGGLIITLLVVSLSGICGWMIERLFLFFDIKNPILSTLFFCLIISSSLASRSLNKSILEILNIIKKENTIDNLSNLRQKLSLIVGRDVENLDINEILRALAETASENSVDGIFAPLFWMFLGTIFWEFNQSMPGPLAMAWIFKASSTIDSMLGYKEGKLKWLGFTGAKLDDLMVWLPSRIVLITLPFCCKTKQSIFKTIKNSWKDGIVDSSPNSGISEAIFAYCAEVKMGGVNYYKGQKSIKPIIAEPYPMASINSVRKILGLSLRLELVWLVGFYLIIKFINL</sequence>
<feature type="transmembrane region" description="Helical" evidence="9">
    <location>
        <begin position="30"/>
        <end position="52"/>
    </location>
</feature>
<comment type="subcellular location">
    <subcellularLocation>
        <location evidence="1 9">Cell membrane</location>
        <topology evidence="1 9">Multi-pass membrane protein</topology>
    </subcellularLocation>
</comment>
<dbReference type="NCBIfam" id="TIGR00380">
    <property type="entry name" value="cobal_cbiB"/>
    <property type="match status" value="1"/>
</dbReference>
<dbReference type="GO" id="GO:0009236">
    <property type="term" value="P:cobalamin biosynthetic process"/>
    <property type="evidence" value="ECO:0007669"/>
    <property type="project" value="UniProtKB-UniRule"/>
</dbReference>
<evidence type="ECO:0000256" key="7">
    <source>
        <dbReference type="ARBA" id="ARBA00022989"/>
    </source>
</evidence>
<dbReference type="GO" id="GO:0015420">
    <property type="term" value="F:ABC-type vitamin B12 transporter activity"/>
    <property type="evidence" value="ECO:0007669"/>
    <property type="project" value="UniProtKB-UniRule"/>
</dbReference>
<keyword evidence="8 9" id="KW-0472">Membrane</keyword>